<evidence type="ECO:0000313" key="7">
    <source>
        <dbReference type="EMBL" id="MCZ0862848.1"/>
    </source>
</evidence>
<keyword evidence="5" id="KW-0378">Hydrolase</keyword>
<dbReference type="PANTHER" id="PTHR34139">
    <property type="entry name" value="UPF0331 PROTEIN MJ0127"/>
    <property type="match status" value="1"/>
</dbReference>
<dbReference type="Proteomes" id="UP001141336">
    <property type="component" value="Unassembled WGS sequence"/>
</dbReference>
<organism evidence="7 8">
    <name type="scientific">Methanocorpusculum vombati</name>
    <dbReference type="NCBI Taxonomy" id="3002864"/>
    <lineage>
        <taxon>Archaea</taxon>
        <taxon>Methanobacteriati</taxon>
        <taxon>Methanobacteriota</taxon>
        <taxon>Stenosarchaea group</taxon>
        <taxon>Methanomicrobia</taxon>
        <taxon>Methanomicrobiales</taxon>
        <taxon>Methanocorpusculaceae</taxon>
        <taxon>Methanocorpusculum</taxon>
    </lineage>
</organism>
<dbReference type="Gene3D" id="1.20.120.580">
    <property type="entry name" value="bsu32300-like"/>
    <property type="match status" value="1"/>
</dbReference>
<evidence type="ECO:0000256" key="1">
    <source>
        <dbReference type="ARBA" id="ARBA00022553"/>
    </source>
</evidence>
<evidence type="ECO:0000256" key="4">
    <source>
        <dbReference type="ARBA" id="ARBA00022741"/>
    </source>
</evidence>
<comment type="caution">
    <text evidence="7">The sequence shown here is derived from an EMBL/GenBank/DDBJ whole genome shotgun (WGS) entry which is preliminary data.</text>
</comment>
<dbReference type="InterPro" id="IPR008201">
    <property type="entry name" value="HepT-like"/>
</dbReference>
<name>A0ABT4IP15_9EURY</name>
<evidence type="ECO:0000256" key="6">
    <source>
        <dbReference type="ARBA" id="ARBA00024207"/>
    </source>
</evidence>
<sequence length="111" mass="12974">MKDITIYLGDICEQAEILMQAVSTISYEEYLHTPLYQNGIVRSFEIIGEAAKQIPEEYRMQHPEIPWKKMAGLRDRLIHAYASINYRLVWEIAATEIPVLHQQIRSLLTEQ</sequence>
<keyword evidence="4" id="KW-0547">Nucleotide-binding</keyword>
<dbReference type="InterPro" id="IPR037038">
    <property type="entry name" value="HepT-like_sf"/>
</dbReference>
<evidence type="ECO:0000256" key="5">
    <source>
        <dbReference type="ARBA" id="ARBA00022801"/>
    </source>
</evidence>
<accession>A0ABT4IP15</accession>
<keyword evidence="1" id="KW-0597">Phosphoprotein</keyword>
<evidence type="ECO:0000256" key="3">
    <source>
        <dbReference type="ARBA" id="ARBA00022722"/>
    </source>
</evidence>
<keyword evidence="2" id="KW-1277">Toxin-antitoxin system</keyword>
<keyword evidence="3" id="KW-0540">Nuclease</keyword>
<evidence type="ECO:0000256" key="2">
    <source>
        <dbReference type="ARBA" id="ARBA00022649"/>
    </source>
</evidence>
<dbReference type="InterPro" id="IPR051813">
    <property type="entry name" value="HepT_RNase_toxin"/>
</dbReference>
<reference evidence="7" key="1">
    <citation type="submission" date="2022-12" db="EMBL/GenBank/DDBJ databases">
        <title>Isolation and characterisation of novel Methanocorpusculum spp. from native Australian herbivores indicates the genus is ancestrally host-associated.</title>
        <authorList>
            <person name="Volmer J.G."/>
            <person name="Soo R.M."/>
            <person name="Evans P.N."/>
            <person name="Hoedt E.C."/>
            <person name="Astorga Alsina A.L."/>
            <person name="Woodcroft B.J."/>
            <person name="Tyson G.W."/>
            <person name="Hugenholtz P."/>
            <person name="Morrison M."/>
        </authorList>
    </citation>
    <scope>NUCLEOTIDE SEQUENCE</scope>
    <source>
        <strain evidence="7">CW153</strain>
    </source>
</reference>
<evidence type="ECO:0000313" key="8">
    <source>
        <dbReference type="Proteomes" id="UP001141336"/>
    </source>
</evidence>
<dbReference type="PANTHER" id="PTHR34139:SF1">
    <property type="entry name" value="RNASE MJ1380-RELATED"/>
    <property type="match status" value="1"/>
</dbReference>
<protein>
    <submittedName>
        <fullName evidence="7">DUF86 domain-containing protein</fullName>
    </submittedName>
</protein>
<comment type="similarity">
    <text evidence="6">Belongs to the HepT RNase toxin family.</text>
</comment>
<keyword evidence="8" id="KW-1185">Reference proteome</keyword>
<dbReference type="EMBL" id="JAPTGC010000007">
    <property type="protein sequence ID" value="MCZ0862848.1"/>
    <property type="molecule type" value="Genomic_DNA"/>
</dbReference>
<dbReference type="Pfam" id="PF01934">
    <property type="entry name" value="HepT-like"/>
    <property type="match status" value="1"/>
</dbReference>
<dbReference type="RefSeq" id="WP_268923106.1">
    <property type="nucleotide sequence ID" value="NZ_JAPTGC010000007.1"/>
</dbReference>
<proteinExistence type="inferred from homology"/>
<gene>
    <name evidence="7" type="ORF">O0S09_06225</name>
</gene>